<keyword evidence="1" id="KW-0732">Signal</keyword>
<reference evidence="2 3" key="1">
    <citation type="journal article" date="2009" name="Int. J. Syst. Evol. Microbiol.">
        <title>Transfer of Teichococcus ludipueritiae and Muricoccus roseus to the genus Roseomonas, as Roseomonas ludipueritiae comb. nov. and Roseomonas rosea comb. nov., respectively, and emended description of the genus Roseomonas.</title>
        <authorList>
            <person name="Sanchez-Porro C."/>
            <person name="Gallego V."/>
            <person name="Busse H.J."/>
            <person name="Kampfer P."/>
            <person name="Ventosa A."/>
        </authorList>
    </citation>
    <scope>NUCLEOTIDE SEQUENCE [LARGE SCALE GENOMIC DNA]</scope>
    <source>
        <strain evidence="2 3">DSM 14915</strain>
    </source>
</reference>
<dbReference type="RefSeq" id="WP_187778228.1">
    <property type="nucleotide sequence ID" value="NZ_JACTUZ010000027.1"/>
</dbReference>
<sequence>MFRSAILSAALLMAGLAGAAQAQELQVINQGEQFAVQYPAGHTGNIVGGGAVRVAGQGESQQIAHLDSRFVEPSAGIPVFVGGSEGYVAYLPVEQAQQLAHR</sequence>
<dbReference type="EMBL" id="JACTUZ010000027">
    <property type="protein sequence ID" value="MBC9177085.1"/>
    <property type="molecule type" value="Genomic_DNA"/>
</dbReference>
<feature type="chain" id="PRO_5046934952" evidence="1">
    <location>
        <begin position="23"/>
        <end position="102"/>
    </location>
</feature>
<keyword evidence="3" id="KW-1185">Reference proteome</keyword>
<organism evidence="2 3">
    <name type="scientific">Pseudoroseomonas ludipueritiae</name>
    <dbReference type="NCBI Taxonomy" id="198093"/>
    <lineage>
        <taxon>Bacteria</taxon>
        <taxon>Pseudomonadati</taxon>
        <taxon>Pseudomonadota</taxon>
        <taxon>Alphaproteobacteria</taxon>
        <taxon>Acetobacterales</taxon>
        <taxon>Acetobacteraceae</taxon>
        <taxon>Pseudoroseomonas</taxon>
    </lineage>
</organism>
<evidence type="ECO:0000313" key="2">
    <source>
        <dbReference type="EMBL" id="MBC9177085.1"/>
    </source>
</evidence>
<accession>A0ABR7R5R7</accession>
<proteinExistence type="predicted"/>
<evidence type="ECO:0000256" key="1">
    <source>
        <dbReference type="SAM" id="SignalP"/>
    </source>
</evidence>
<name>A0ABR7R5R7_9PROT</name>
<feature type="signal peptide" evidence="1">
    <location>
        <begin position="1"/>
        <end position="22"/>
    </location>
</feature>
<protein>
    <submittedName>
        <fullName evidence="2">Uncharacterized protein</fullName>
    </submittedName>
</protein>
<comment type="caution">
    <text evidence="2">The sequence shown here is derived from an EMBL/GenBank/DDBJ whole genome shotgun (WGS) entry which is preliminary data.</text>
</comment>
<dbReference type="Proteomes" id="UP000603940">
    <property type="component" value="Unassembled WGS sequence"/>
</dbReference>
<evidence type="ECO:0000313" key="3">
    <source>
        <dbReference type="Proteomes" id="UP000603940"/>
    </source>
</evidence>
<gene>
    <name evidence="2" type="ORF">IBL25_09055</name>
</gene>